<name>A0A7T1F3E0_ATRLM</name>
<comment type="pathway">
    <text evidence="3 11">Cofactor biosynthesis; thiamine diphosphate biosynthesis; 4-methyl-5-(2-phosphoethyl)-thiazole from 5-(2-hydroxyethyl)-4-methylthiazole: step 1/1.</text>
</comment>
<sequence>MDKKIARKCALILLKIRQKKPLIHHITNMVTANDNANVTLAIGASPVMALSKYEVEEMTAQADSLVLNLGTLNPDLIESCWLAGKVANQKGIPVILDPVGAGATQYRTSTAKKILSEMKIAIIRGNVGEMSALLDDPRFIKGVDAEVTGLSISDLAQEASKRYETVVAVTGKVDYISDGIHLISVYNGHPWLKILTGAGCMASSLCATFASVEEDHLMSTAAAIGFFGVCAEIAAKKVKGPGLFHQVLFDVIYNMDVETLVSSLQVEMK</sequence>
<evidence type="ECO:0000256" key="1">
    <source>
        <dbReference type="ARBA" id="ARBA00001771"/>
    </source>
</evidence>
<dbReference type="InterPro" id="IPR000417">
    <property type="entry name" value="Hyethyz_kinase"/>
</dbReference>
<dbReference type="PIRSF" id="PIRSF000513">
    <property type="entry name" value="Thz_kinase"/>
    <property type="match status" value="1"/>
</dbReference>
<evidence type="ECO:0000256" key="3">
    <source>
        <dbReference type="ARBA" id="ARBA00004868"/>
    </source>
</evidence>
<evidence type="ECO:0000256" key="9">
    <source>
        <dbReference type="ARBA" id="ARBA00022842"/>
    </source>
</evidence>
<dbReference type="HAMAP" id="MF_00228">
    <property type="entry name" value="Thz_kinase"/>
    <property type="match status" value="1"/>
</dbReference>
<dbReference type="PRINTS" id="PR01099">
    <property type="entry name" value="HYETHTZKNASE"/>
</dbReference>
<keyword evidence="10 11" id="KW-0784">Thiamine biosynthesis</keyword>
<dbReference type="GO" id="GO:0005524">
    <property type="term" value="F:ATP binding"/>
    <property type="evidence" value="ECO:0007669"/>
    <property type="project" value="UniProtKB-UniRule"/>
</dbReference>
<keyword evidence="7 11" id="KW-0418">Kinase</keyword>
<dbReference type="EMBL" id="CP065383">
    <property type="protein sequence ID" value="QPM68281.1"/>
    <property type="molecule type" value="Genomic_DNA"/>
</dbReference>
<comment type="cofactor">
    <cofactor evidence="2 11">
        <name>Mg(2+)</name>
        <dbReference type="ChEBI" id="CHEBI:18420"/>
    </cofactor>
</comment>
<dbReference type="CDD" id="cd01170">
    <property type="entry name" value="THZ_kinase"/>
    <property type="match status" value="1"/>
</dbReference>
<dbReference type="UniPathway" id="UPA00060">
    <property type="reaction ID" value="UER00139"/>
</dbReference>
<evidence type="ECO:0000313" key="13">
    <source>
        <dbReference type="Proteomes" id="UP000594463"/>
    </source>
</evidence>
<dbReference type="Gene3D" id="3.40.1190.20">
    <property type="match status" value="1"/>
</dbReference>
<keyword evidence="8 11" id="KW-0067">ATP-binding</keyword>
<feature type="binding site" evidence="11">
    <location>
        <position position="124"/>
    </location>
    <ligand>
        <name>ATP</name>
        <dbReference type="ChEBI" id="CHEBI:30616"/>
    </ligand>
</feature>
<dbReference type="KEGG" id="alam:RT761_01499"/>
<gene>
    <name evidence="11 12" type="primary">thiM</name>
    <name evidence="12" type="ORF">RT761_01499</name>
</gene>
<dbReference type="GO" id="GO:0000287">
    <property type="term" value="F:magnesium ion binding"/>
    <property type="evidence" value="ECO:0007669"/>
    <property type="project" value="UniProtKB-UniRule"/>
</dbReference>
<feature type="binding site" evidence="11">
    <location>
        <position position="197"/>
    </location>
    <ligand>
        <name>substrate</name>
    </ligand>
</feature>
<protein>
    <recommendedName>
        <fullName evidence="11">Hydroxyethylthiazole kinase</fullName>
        <ecNumber evidence="11">2.7.1.50</ecNumber>
    </recommendedName>
    <alternativeName>
        <fullName evidence="11">4-methyl-5-beta-hydroxyethylthiazole kinase</fullName>
        <shortName evidence="11">TH kinase</shortName>
        <shortName evidence="11">Thz kinase</shortName>
    </alternativeName>
</protein>
<dbReference type="GO" id="GO:0009229">
    <property type="term" value="P:thiamine diphosphate biosynthetic process"/>
    <property type="evidence" value="ECO:0007669"/>
    <property type="project" value="UniProtKB-UniRule"/>
</dbReference>
<keyword evidence="9 11" id="KW-0460">Magnesium</keyword>
<dbReference type="RefSeq" id="WP_218110795.1">
    <property type="nucleotide sequence ID" value="NZ_CP065383.1"/>
</dbReference>
<dbReference type="SUPFAM" id="SSF53613">
    <property type="entry name" value="Ribokinase-like"/>
    <property type="match status" value="1"/>
</dbReference>
<evidence type="ECO:0000256" key="4">
    <source>
        <dbReference type="ARBA" id="ARBA00022679"/>
    </source>
</evidence>
<keyword evidence="4 11" id="KW-0808">Transferase</keyword>
<evidence type="ECO:0000256" key="2">
    <source>
        <dbReference type="ARBA" id="ARBA00001946"/>
    </source>
</evidence>
<evidence type="ECO:0000313" key="12">
    <source>
        <dbReference type="EMBL" id="QPM68281.1"/>
    </source>
</evidence>
<dbReference type="Pfam" id="PF02110">
    <property type="entry name" value="HK"/>
    <property type="match status" value="1"/>
</dbReference>
<accession>A0A7T1F3E0</accession>
<keyword evidence="6 11" id="KW-0547">Nucleotide-binding</keyword>
<comment type="function">
    <text evidence="11">Catalyzes the phosphorylation of the hydroxyl group of 4-methyl-5-beta-hydroxyethylthiazole (THZ).</text>
</comment>
<dbReference type="NCBIfam" id="TIGR00694">
    <property type="entry name" value="thiM"/>
    <property type="match status" value="1"/>
</dbReference>
<keyword evidence="5 11" id="KW-0479">Metal-binding</keyword>
<comment type="catalytic activity">
    <reaction evidence="1 11">
        <text>5-(2-hydroxyethyl)-4-methylthiazole + ATP = 4-methyl-5-(2-phosphooxyethyl)-thiazole + ADP + H(+)</text>
        <dbReference type="Rhea" id="RHEA:24212"/>
        <dbReference type="ChEBI" id="CHEBI:15378"/>
        <dbReference type="ChEBI" id="CHEBI:17957"/>
        <dbReference type="ChEBI" id="CHEBI:30616"/>
        <dbReference type="ChEBI" id="CHEBI:58296"/>
        <dbReference type="ChEBI" id="CHEBI:456216"/>
        <dbReference type="EC" id="2.7.1.50"/>
    </reaction>
</comment>
<reference evidence="12 13" key="1">
    <citation type="journal article" date="2021" name="Nat. Commun.">
        <title>Isolation of a member of the candidate phylum Atribacteria reveals a unique cell membrane structure.</title>
        <authorList>
            <person name="Taiki K."/>
            <person name="Nobu M.K."/>
            <person name="Kusada H."/>
            <person name="Meng X.-Y."/>
            <person name="Hosoki N."/>
            <person name="Uematsu K."/>
            <person name="Yoshioka H."/>
            <person name="Kamagata Y."/>
            <person name="Tamaki H."/>
        </authorList>
    </citation>
    <scope>NUCLEOTIDE SEQUENCE [LARGE SCALE GENOMIC DNA]</scope>
    <source>
        <strain evidence="12 13">RT761</strain>
    </source>
</reference>
<evidence type="ECO:0000256" key="10">
    <source>
        <dbReference type="ARBA" id="ARBA00022977"/>
    </source>
</evidence>
<dbReference type="GO" id="GO:0009228">
    <property type="term" value="P:thiamine biosynthetic process"/>
    <property type="evidence" value="ECO:0007669"/>
    <property type="project" value="UniProtKB-KW"/>
</dbReference>
<dbReference type="Proteomes" id="UP000594463">
    <property type="component" value="Chromosome"/>
</dbReference>
<evidence type="ECO:0000256" key="6">
    <source>
        <dbReference type="ARBA" id="ARBA00022741"/>
    </source>
</evidence>
<dbReference type="EC" id="2.7.1.50" evidence="11"/>
<proteinExistence type="inferred from homology"/>
<comment type="similarity">
    <text evidence="11">Belongs to the Thz kinase family.</text>
</comment>
<evidence type="ECO:0000256" key="7">
    <source>
        <dbReference type="ARBA" id="ARBA00022777"/>
    </source>
</evidence>
<dbReference type="NCBIfam" id="NF006830">
    <property type="entry name" value="PRK09355.1"/>
    <property type="match status" value="1"/>
</dbReference>
<dbReference type="GO" id="GO:0004417">
    <property type="term" value="F:hydroxyethylthiazole kinase activity"/>
    <property type="evidence" value="ECO:0007669"/>
    <property type="project" value="UniProtKB-UniRule"/>
</dbReference>
<feature type="binding site" evidence="11">
    <location>
        <position position="170"/>
    </location>
    <ligand>
        <name>ATP</name>
        <dbReference type="ChEBI" id="CHEBI:30616"/>
    </ligand>
</feature>
<evidence type="ECO:0000256" key="5">
    <source>
        <dbReference type="ARBA" id="ARBA00022723"/>
    </source>
</evidence>
<evidence type="ECO:0000256" key="11">
    <source>
        <dbReference type="HAMAP-Rule" id="MF_00228"/>
    </source>
</evidence>
<keyword evidence="13" id="KW-1185">Reference proteome</keyword>
<evidence type="ECO:0000256" key="8">
    <source>
        <dbReference type="ARBA" id="ARBA00022840"/>
    </source>
</evidence>
<feature type="binding site" evidence="11">
    <location>
        <position position="48"/>
    </location>
    <ligand>
        <name>substrate</name>
    </ligand>
</feature>
<dbReference type="InterPro" id="IPR029056">
    <property type="entry name" value="Ribokinase-like"/>
</dbReference>
<dbReference type="AlphaFoldDB" id="A0A7T1F3E0"/>
<organism evidence="12 13">
    <name type="scientific">Atribacter laminatus</name>
    <dbReference type="NCBI Taxonomy" id="2847778"/>
    <lineage>
        <taxon>Bacteria</taxon>
        <taxon>Pseudomonadati</taxon>
        <taxon>Atribacterota</taxon>
        <taxon>Atribacteria</taxon>
        <taxon>Atribacterales</taxon>
        <taxon>Atribacteraceae</taxon>
        <taxon>Atribacter</taxon>
    </lineage>
</organism>